<name>A0A418WBK4_9PROT</name>
<evidence type="ECO:0000256" key="1">
    <source>
        <dbReference type="SAM" id="Phobius"/>
    </source>
</evidence>
<dbReference type="Proteomes" id="UP000284605">
    <property type="component" value="Unassembled WGS sequence"/>
</dbReference>
<keyword evidence="1" id="KW-0472">Membrane</keyword>
<dbReference type="EMBL" id="QYUK01000011">
    <property type="protein sequence ID" value="RJF87354.1"/>
    <property type="molecule type" value="Genomic_DNA"/>
</dbReference>
<dbReference type="RefSeq" id="WP_119777996.1">
    <property type="nucleotide sequence ID" value="NZ_QYUK01000011.1"/>
</dbReference>
<keyword evidence="3" id="KW-1185">Reference proteome</keyword>
<comment type="caution">
    <text evidence="2">The sequence shown here is derived from an EMBL/GenBank/DDBJ whole genome shotgun (WGS) entry which is preliminary data.</text>
</comment>
<evidence type="ECO:0000313" key="2">
    <source>
        <dbReference type="EMBL" id="RJF87354.1"/>
    </source>
</evidence>
<keyword evidence="1" id="KW-0812">Transmembrane</keyword>
<dbReference type="AlphaFoldDB" id="A0A418WBK4"/>
<gene>
    <name evidence="2" type="ORF">D3874_10220</name>
</gene>
<evidence type="ECO:0000313" key="3">
    <source>
        <dbReference type="Proteomes" id="UP000284605"/>
    </source>
</evidence>
<sequence length="173" mass="19335">MQSSLDLWPWALGAVLAFAAAVGGLRWRARRLREHLPRITAAIDGETPPDEFEIDITIQNIFSRPIRLEQVRVDRPKATLITDVLEWVTGPEGRSHRPRFVTDKISSMAIVPAAEPGFDGTLRQAIWARPPAGWNRKELVLRFAVTVTDPVSHTHWLTVSVDMPELWGGAGES</sequence>
<accession>A0A418WBK4</accession>
<feature type="transmembrane region" description="Helical" evidence="1">
    <location>
        <begin position="7"/>
        <end position="25"/>
    </location>
</feature>
<protein>
    <submittedName>
        <fullName evidence="2">Uncharacterized protein</fullName>
    </submittedName>
</protein>
<proteinExistence type="predicted"/>
<organism evidence="2 3">
    <name type="scientific">Oleomonas cavernae</name>
    <dbReference type="NCBI Taxonomy" id="2320859"/>
    <lineage>
        <taxon>Bacteria</taxon>
        <taxon>Pseudomonadati</taxon>
        <taxon>Pseudomonadota</taxon>
        <taxon>Alphaproteobacteria</taxon>
        <taxon>Acetobacterales</taxon>
        <taxon>Acetobacteraceae</taxon>
        <taxon>Oleomonas</taxon>
    </lineage>
</organism>
<reference evidence="2 3" key="1">
    <citation type="submission" date="2018-09" db="EMBL/GenBank/DDBJ databases">
        <authorList>
            <person name="Zhu H."/>
        </authorList>
    </citation>
    <scope>NUCLEOTIDE SEQUENCE [LARGE SCALE GENOMIC DNA]</scope>
    <source>
        <strain evidence="2 3">K1W22B-8</strain>
    </source>
</reference>
<keyword evidence="1" id="KW-1133">Transmembrane helix</keyword>